<protein>
    <recommendedName>
        <fullName evidence="2">Glycosyl transferase family 1 domain-containing protein</fullName>
    </recommendedName>
</protein>
<evidence type="ECO:0000259" key="2">
    <source>
        <dbReference type="Pfam" id="PF00534"/>
    </source>
</evidence>
<feature type="non-terminal residue" evidence="3">
    <location>
        <position position="1"/>
    </location>
</feature>
<dbReference type="Gene3D" id="3.40.50.2000">
    <property type="entry name" value="Glycogen Phosphorylase B"/>
    <property type="match status" value="1"/>
</dbReference>
<dbReference type="CDD" id="cd03801">
    <property type="entry name" value="GT4_PimA-like"/>
    <property type="match status" value="1"/>
</dbReference>
<dbReference type="EMBL" id="UINC01012537">
    <property type="protein sequence ID" value="SVA54702.1"/>
    <property type="molecule type" value="Genomic_DNA"/>
</dbReference>
<feature type="domain" description="Glycosyl transferase family 1" evidence="2">
    <location>
        <begin position="159"/>
        <end position="322"/>
    </location>
</feature>
<dbReference type="PANTHER" id="PTHR46401">
    <property type="entry name" value="GLYCOSYLTRANSFERASE WBBK-RELATED"/>
    <property type="match status" value="1"/>
</dbReference>
<dbReference type="InterPro" id="IPR001296">
    <property type="entry name" value="Glyco_trans_1"/>
</dbReference>
<dbReference type="SUPFAM" id="SSF53756">
    <property type="entry name" value="UDP-Glycosyltransferase/glycogen phosphorylase"/>
    <property type="match status" value="1"/>
</dbReference>
<organism evidence="3">
    <name type="scientific">marine metagenome</name>
    <dbReference type="NCBI Taxonomy" id="408172"/>
    <lineage>
        <taxon>unclassified sequences</taxon>
        <taxon>metagenomes</taxon>
        <taxon>ecological metagenomes</taxon>
    </lineage>
</organism>
<evidence type="ECO:0000256" key="1">
    <source>
        <dbReference type="ARBA" id="ARBA00022679"/>
    </source>
</evidence>
<name>A0A381WQP9_9ZZZZ</name>
<evidence type="ECO:0000313" key="3">
    <source>
        <dbReference type="EMBL" id="SVA54702.1"/>
    </source>
</evidence>
<keyword evidence="1" id="KW-0808">Transferase</keyword>
<dbReference type="PANTHER" id="PTHR46401:SF2">
    <property type="entry name" value="GLYCOSYLTRANSFERASE WBBK-RELATED"/>
    <property type="match status" value="1"/>
</dbReference>
<dbReference type="GO" id="GO:0016757">
    <property type="term" value="F:glycosyltransferase activity"/>
    <property type="evidence" value="ECO:0007669"/>
    <property type="project" value="InterPro"/>
</dbReference>
<dbReference type="GO" id="GO:0009103">
    <property type="term" value="P:lipopolysaccharide biosynthetic process"/>
    <property type="evidence" value="ECO:0007669"/>
    <property type="project" value="TreeGrafter"/>
</dbReference>
<proteinExistence type="predicted"/>
<dbReference type="Pfam" id="PF00534">
    <property type="entry name" value="Glycos_transf_1"/>
    <property type="match status" value="1"/>
</dbReference>
<dbReference type="AlphaFoldDB" id="A0A381WQP9"/>
<reference evidence="3" key="1">
    <citation type="submission" date="2018-05" db="EMBL/GenBank/DDBJ databases">
        <authorList>
            <person name="Lanie J.A."/>
            <person name="Ng W.-L."/>
            <person name="Kazmierczak K.M."/>
            <person name="Andrzejewski T.M."/>
            <person name="Davidsen T.M."/>
            <person name="Wayne K.J."/>
            <person name="Tettelin H."/>
            <person name="Glass J.I."/>
            <person name="Rusch D."/>
            <person name="Podicherti R."/>
            <person name="Tsui H.-C.T."/>
            <person name="Winkler M.E."/>
        </authorList>
    </citation>
    <scope>NUCLEOTIDE SEQUENCE</scope>
</reference>
<gene>
    <name evidence="3" type="ORF">METZ01_LOCUS107556</name>
</gene>
<accession>A0A381WQP9</accession>
<sequence>VHQFVPTLVSGDAVGSHVLWIRQRLRARGCRSEIFVGIDNPSTLRDTHGLQFVDRHVETEQRTLFLYHVAQASSCADFLLERREPLALVFHNFTPPELLIHWDPDAAFELLRAQEQLFDLVEKAQFAICDSGFNACSLASFGNLDTSVVPLPLQNEARPGLPKPERPIILFVGRVAPNKAVHDLITAAALLHQNIPQAELRIVGGSTSALYDATLTGLVEALGLDDIVTFTGWIDDHQLEREYQQASVFCTLSDHEGFGVPIVEAMTHGLPVIAFESTAIGETVGDSGLLLKTKSPQLVATALERVLTDDRLADKLSEKGYRRSASFAPEIVGKSLDRALFSPGPEVK</sequence>